<dbReference type="InterPro" id="IPR001079">
    <property type="entry name" value="Galectin_CRD"/>
</dbReference>
<feature type="domain" description="Galectin" evidence="4">
    <location>
        <begin position="1"/>
        <end position="126"/>
    </location>
</feature>
<sequence>MSFKSGMELKIRGVPKPNPVRFTIDVGHAENDVALHFDFRFNYYGERRTIVMNSNEHDCWKEEQREKNFPFEAGQEFEITISFTNEKFYINLHNGKMIEFPNRMGDNHYDYLSMVGDVMVNRIIMK</sequence>
<name>A0A9Q1DXV3_CONCO</name>
<keyword evidence="2 3" id="KW-0430">Lectin</keyword>
<dbReference type="GO" id="GO:0043236">
    <property type="term" value="F:laminin binding"/>
    <property type="evidence" value="ECO:0007669"/>
    <property type="project" value="TreeGrafter"/>
</dbReference>
<dbReference type="PROSITE" id="PS51304">
    <property type="entry name" value="GALECTIN"/>
    <property type="match status" value="1"/>
</dbReference>
<dbReference type="SMART" id="SM00908">
    <property type="entry name" value="Gal-bind_lectin"/>
    <property type="match status" value="1"/>
</dbReference>
<dbReference type="PANTHER" id="PTHR11346">
    <property type="entry name" value="GALECTIN"/>
    <property type="match status" value="1"/>
</dbReference>
<dbReference type="GO" id="GO:0016936">
    <property type="term" value="F:galactoside binding"/>
    <property type="evidence" value="ECO:0007669"/>
    <property type="project" value="TreeGrafter"/>
</dbReference>
<evidence type="ECO:0000256" key="2">
    <source>
        <dbReference type="ARBA" id="ARBA00022734"/>
    </source>
</evidence>
<dbReference type="AlphaFoldDB" id="A0A9Q1DXV3"/>
<dbReference type="EMBL" id="JAFJMO010000002">
    <property type="protein sequence ID" value="KAJ8283629.1"/>
    <property type="molecule type" value="Genomic_DNA"/>
</dbReference>
<proteinExistence type="predicted"/>
<dbReference type="PANTHER" id="PTHR11346:SF97">
    <property type="entry name" value="GALECTIN-1"/>
    <property type="match status" value="1"/>
</dbReference>
<dbReference type="OrthoDB" id="8918229at2759"/>
<accession>A0A9Q1DXV3</accession>
<dbReference type="GO" id="GO:0030246">
    <property type="term" value="F:carbohydrate binding"/>
    <property type="evidence" value="ECO:0007669"/>
    <property type="project" value="UniProtKB-UniRule"/>
</dbReference>
<dbReference type="CDD" id="cd00070">
    <property type="entry name" value="GLECT"/>
    <property type="match status" value="1"/>
</dbReference>
<dbReference type="FunFam" id="2.60.120.200:FF:000021">
    <property type="entry name" value="Galectin"/>
    <property type="match status" value="1"/>
</dbReference>
<dbReference type="Proteomes" id="UP001152803">
    <property type="component" value="Unassembled WGS sequence"/>
</dbReference>
<organism evidence="5 6">
    <name type="scientific">Conger conger</name>
    <name type="common">Conger eel</name>
    <name type="synonym">Muraena conger</name>
    <dbReference type="NCBI Taxonomy" id="82655"/>
    <lineage>
        <taxon>Eukaryota</taxon>
        <taxon>Metazoa</taxon>
        <taxon>Chordata</taxon>
        <taxon>Craniata</taxon>
        <taxon>Vertebrata</taxon>
        <taxon>Euteleostomi</taxon>
        <taxon>Actinopterygii</taxon>
        <taxon>Neopterygii</taxon>
        <taxon>Teleostei</taxon>
        <taxon>Anguilliformes</taxon>
        <taxon>Congridae</taxon>
        <taxon>Conger</taxon>
    </lineage>
</organism>
<dbReference type="SUPFAM" id="SSF49899">
    <property type="entry name" value="Concanavalin A-like lectins/glucanases"/>
    <property type="match status" value="1"/>
</dbReference>
<evidence type="ECO:0000313" key="6">
    <source>
        <dbReference type="Proteomes" id="UP001152803"/>
    </source>
</evidence>
<evidence type="ECO:0000259" key="4">
    <source>
        <dbReference type="PROSITE" id="PS51304"/>
    </source>
</evidence>
<reference evidence="5" key="1">
    <citation type="journal article" date="2023" name="Science">
        <title>Genome structures resolve the early diversification of teleost fishes.</title>
        <authorList>
            <person name="Parey E."/>
            <person name="Louis A."/>
            <person name="Montfort J."/>
            <person name="Bouchez O."/>
            <person name="Roques C."/>
            <person name="Iampietro C."/>
            <person name="Lluch J."/>
            <person name="Castinel A."/>
            <person name="Donnadieu C."/>
            <person name="Desvignes T."/>
            <person name="Floi Bucao C."/>
            <person name="Jouanno E."/>
            <person name="Wen M."/>
            <person name="Mejri S."/>
            <person name="Dirks R."/>
            <person name="Jansen H."/>
            <person name="Henkel C."/>
            <person name="Chen W.J."/>
            <person name="Zahm M."/>
            <person name="Cabau C."/>
            <person name="Klopp C."/>
            <person name="Thompson A.W."/>
            <person name="Robinson-Rechavi M."/>
            <person name="Braasch I."/>
            <person name="Lecointre G."/>
            <person name="Bobe J."/>
            <person name="Postlethwait J.H."/>
            <person name="Berthelot C."/>
            <person name="Roest Crollius H."/>
            <person name="Guiguen Y."/>
        </authorList>
    </citation>
    <scope>NUCLEOTIDE SEQUENCE</scope>
    <source>
        <strain evidence="5">Concon-B</strain>
    </source>
</reference>
<comment type="subunit">
    <text evidence="1">Homodimer.</text>
</comment>
<dbReference type="Pfam" id="PF00337">
    <property type="entry name" value="Gal-bind_lectin"/>
    <property type="match status" value="1"/>
</dbReference>
<evidence type="ECO:0000256" key="1">
    <source>
        <dbReference type="ARBA" id="ARBA00011738"/>
    </source>
</evidence>
<evidence type="ECO:0000313" key="5">
    <source>
        <dbReference type="EMBL" id="KAJ8283629.1"/>
    </source>
</evidence>
<evidence type="ECO:0000256" key="3">
    <source>
        <dbReference type="RuleBase" id="RU102079"/>
    </source>
</evidence>
<dbReference type="GO" id="GO:0005615">
    <property type="term" value="C:extracellular space"/>
    <property type="evidence" value="ECO:0007669"/>
    <property type="project" value="TreeGrafter"/>
</dbReference>
<dbReference type="SMART" id="SM00276">
    <property type="entry name" value="GLECT"/>
    <property type="match status" value="1"/>
</dbReference>
<gene>
    <name evidence="5" type="ORF">COCON_G00024790</name>
</gene>
<dbReference type="Gene3D" id="2.60.120.200">
    <property type="match status" value="1"/>
</dbReference>
<protein>
    <recommendedName>
        <fullName evidence="3">Galectin</fullName>
    </recommendedName>
</protein>
<comment type="caution">
    <text evidence="5">The sequence shown here is derived from an EMBL/GenBank/DDBJ whole genome shotgun (WGS) entry which is preliminary data.</text>
</comment>
<dbReference type="InterPro" id="IPR013320">
    <property type="entry name" value="ConA-like_dom_sf"/>
</dbReference>
<keyword evidence="6" id="KW-1185">Reference proteome</keyword>
<dbReference type="InterPro" id="IPR044156">
    <property type="entry name" value="Galectin-like"/>
</dbReference>